<dbReference type="InterPro" id="IPR029058">
    <property type="entry name" value="AB_hydrolase_fold"/>
</dbReference>
<feature type="domain" description="Serine aminopeptidase S33" evidence="1">
    <location>
        <begin position="49"/>
        <end position="176"/>
    </location>
</feature>
<feature type="non-terminal residue" evidence="2">
    <location>
        <position position="198"/>
    </location>
</feature>
<gene>
    <name evidence="2" type="ORF">METZ01_LOCUS88234</name>
</gene>
<dbReference type="SUPFAM" id="SSF53474">
    <property type="entry name" value="alpha/beta-Hydrolases"/>
    <property type="match status" value="1"/>
</dbReference>
<protein>
    <recommendedName>
        <fullName evidence="1">Serine aminopeptidase S33 domain-containing protein</fullName>
    </recommendedName>
</protein>
<accession>A0A381V4T4</accession>
<dbReference type="Gene3D" id="3.40.50.1820">
    <property type="entry name" value="alpha/beta hydrolase"/>
    <property type="match status" value="1"/>
</dbReference>
<sequence length="198" mass="22691">MFNYKNAPYVELKDYHAPAGIQSYFVPMSDGKKLRVCLWVSDDPKINYRGTILLQQGHNEFVEKYYEVIDELLKRNFAVLSFDWRGQGMSERLIIDQNKAFVEDFKDHDNDLSFILENILVPNFPKPIIGIGHSMGGCIMLSALYKHKKTFNSVVLSAPMLGFRNESLLMPLISLMRLMNMGQSYLIGSKPNMGKEIS</sequence>
<dbReference type="InterPro" id="IPR022742">
    <property type="entry name" value="Hydrolase_4"/>
</dbReference>
<proteinExistence type="predicted"/>
<name>A0A381V4T4_9ZZZZ</name>
<dbReference type="Pfam" id="PF12146">
    <property type="entry name" value="Hydrolase_4"/>
    <property type="match status" value="1"/>
</dbReference>
<dbReference type="EMBL" id="UINC01007852">
    <property type="protein sequence ID" value="SVA35380.1"/>
    <property type="molecule type" value="Genomic_DNA"/>
</dbReference>
<dbReference type="AlphaFoldDB" id="A0A381V4T4"/>
<evidence type="ECO:0000313" key="2">
    <source>
        <dbReference type="EMBL" id="SVA35380.1"/>
    </source>
</evidence>
<evidence type="ECO:0000259" key="1">
    <source>
        <dbReference type="Pfam" id="PF12146"/>
    </source>
</evidence>
<dbReference type="InterPro" id="IPR051044">
    <property type="entry name" value="MAG_DAG_Lipase"/>
</dbReference>
<organism evidence="2">
    <name type="scientific">marine metagenome</name>
    <dbReference type="NCBI Taxonomy" id="408172"/>
    <lineage>
        <taxon>unclassified sequences</taxon>
        <taxon>metagenomes</taxon>
        <taxon>ecological metagenomes</taxon>
    </lineage>
</organism>
<reference evidence="2" key="1">
    <citation type="submission" date="2018-05" db="EMBL/GenBank/DDBJ databases">
        <authorList>
            <person name="Lanie J.A."/>
            <person name="Ng W.-L."/>
            <person name="Kazmierczak K.M."/>
            <person name="Andrzejewski T.M."/>
            <person name="Davidsen T.M."/>
            <person name="Wayne K.J."/>
            <person name="Tettelin H."/>
            <person name="Glass J.I."/>
            <person name="Rusch D."/>
            <person name="Podicherti R."/>
            <person name="Tsui H.-C.T."/>
            <person name="Winkler M.E."/>
        </authorList>
    </citation>
    <scope>NUCLEOTIDE SEQUENCE</scope>
</reference>
<dbReference type="PANTHER" id="PTHR11614">
    <property type="entry name" value="PHOSPHOLIPASE-RELATED"/>
    <property type="match status" value="1"/>
</dbReference>